<name>A0ABR2WDG6_9FUNG</name>
<keyword evidence="3" id="KW-1185">Reference proteome</keyword>
<organism evidence="2 3">
    <name type="scientific">Basidiobolus ranarum</name>
    <dbReference type="NCBI Taxonomy" id="34480"/>
    <lineage>
        <taxon>Eukaryota</taxon>
        <taxon>Fungi</taxon>
        <taxon>Fungi incertae sedis</taxon>
        <taxon>Zoopagomycota</taxon>
        <taxon>Entomophthoromycotina</taxon>
        <taxon>Basidiobolomycetes</taxon>
        <taxon>Basidiobolales</taxon>
        <taxon>Basidiobolaceae</taxon>
        <taxon>Basidiobolus</taxon>
    </lineage>
</organism>
<evidence type="ECO:0000256" key="1">
    <source>
        <dbReference type="SAM" id="MobiDB-lite"/>
    </source>
</evidence>
<comment type="caution">
    <text evidence="2">The sequence shown here is derived from an EMBL/GenBank/DDBJ whole genome shotgun (WGS) entry which is preliminary data.</text>
</comment>
<proteinExistence type="predicted"/>
<dbReference type="Proteomes" id="UP001479436">
    <property type="component" value="Unassembled WGS sequence"/>
</dbReference>
<gene>
    <name evidence="2" type="ORF">K7432_017390</name>
</gene>
<feature type="region of interest" description="Disordered" evidence="1">
    <location>
        <begin position="1"/>
        <end position="26"/>
    </location>
</feature>
<sequence>MNSGAATGTAFGGNQQAPSGNAFGNTPSAFGANNTVSAFGNSSGSFGATANQAPAFGQTGFGNPQVATAFGQTAFGQQQTPANANPFGGNSGGAFNQNNTATPSVFGANTTAQQPTGFFASVNTSQPATSFFGSQAAQTNGFSQTGNLNIGNVGAPTTTMATLQPNELEAFQAPQFQYQHVPEVEPPVELRAAR</sequence>
<protein>
    <submittedName>
        <fullName evidence="2">Uncharacterized protein</fullName>
    </submittedName>
</protein>
<dbReference type="EMBL" id="JASJQH010003709">
    <property type="protein sequence ID" value="KAK9759533.1"/>
    <property type="molecule type" value="Genomic_DNA"/>
</dbReference>
<accession>A0ABR2WDG6</accession>
<evidence type="ECO:0000313" key="2">
    <source>
        <dbReference type="EMBL" id="KAK9759533.1"/>
    </source>
</evidence>
<reference evidence="2 3" key="1">
    <citation type="submission" date="2023-04" db="EMBL/GenBank/DDBJ databases">
        <title>Genome of Basidiobolus ranarum AG-B5.</title>
        <authorList>
            <person name="Stajich J.E."/>
            <person name="Carter-House D."/>
            <person name="Gryganskyi A."/>
        </authorList>
    </citation>
    <scope>NUCLEOTIDE SEQUENCE [LARGE SCALE GENOMIC DNA]</scope>
    <source>
        <strain evidence="2 3">AG-B5</strain>
    </source>
</reference>
<evidence type="ECO:0000313" key="3">
    <source>
        <dbReference type="Proteomes" id="UP001479436"/>
    </source>
</evidence>